<dbReference type="AlphaFoldDB" id="A0A174C330"/>
<sequence>MNKYEELSFTDDFMFCKVLTTNPELCHELLELIIGKKVGAFARLDQQKPIEITADGKGVRFDVYSEDDQNVVYDCEMQTKDNSNLPKRARYYQGMIDLNLIERGADYSELKKSYIIFICPFDEFKAGLHKYTFKTCCKELPEITLEDEVTKIFLCAGGDADDVSPEMKEFLEWMVSGRQGKTELVRKLDDAVQQARNHEEWRLEYMTLLMRDYKMREEGREEGRLEGREEGRENEIFLSVQEGDYNPKRGAEKLGITEDEFMKRMNAAGYKI</sequence>
<dbReference type="Pfam" id="PF12784">
    <property type="entry name" value="PDDEXK_2"/>
    <property type="match status" value="1"/>
</dbReference>
<protein>
    <submittedName>
        <fullName evidence="1">PD-(D/E)XK nuclease family transposase</fullName>
    </submittedName>
</protein>
<dbReference type="Proteomes" id="UP000095395">
    <property type="component" value="Unassembled WGS sequence"/>
</dbReference>
<reference evidence="1 2" key="1">
    <citation type="submission" date="2015-09" db="EMBL/GenBank/DDBJ databases">
        <authorList>
            <consortium name="Pathogen Informatics"/>
        </authorList>
    </citation>
    <scope>NUCLEOTIDE SEQUENCE [LARGE SCALE GENOMIC DNA]</scope>
    <source>
        <strain evidence="1 2">2789STDY5608835</strain>
    </source>
</reference>
<organism evidence="1 2">
    <name type="scientific">Roseburia inulinivorans</name>
    <dbReference type="NCBI Taxonomy" id="360807"/>
    <lineage>
        <taxon>Bacteria</taxon>
        <taxon>Bacillati</taxon>
        <taxon>Bacillota</taxon>
        <taxon>Clostridia</taxon>
        <taxon>Lachnospirales</taxon>
        <taxon>Lachnospiraceae</taxon>
        <taxon>Roseburia</taxon>
    </lineage>
</organism>
<accession>A0A174C330</accession>
<dbReference type="PANTHER" id="PTHR41317:SF1">
    <property type="entry name" value="PD-(D_E)XK NUCLEASE FAMILY TRANSPOSASE"/>
    <property type="match status" value="1"/>
</dbReference>
<dbReference type="NCBIfam" id="TIGR01784">
    <property type="entry name" value="T_den_put_tspse"/>
    <property type="match status" value="1"/>
</dbReference>
<dbReference type="InterPro" id="IPR010106">
    <property type="entry name" value="RpnA"/>
</dbReference>
<name>A0A174C330_9FIRM</name>
<dbReference type="PANTHER" id="PTHR41317">
    <property type="entry name" value="PD-(D_E)XK NUCLEASE FAMILY TRANSPOSASE"/>
    <property type="match status" value="1"/>
</dbReference>
<evidence type="ECO:0000313" key="2">
    <source>
        <dbReference type="Proteomes" id="UP000095395"/>
    </source>
</evidence>
<proteinExistence type="predicted"/>
<gene>
    <name evidence="1" type="ORF">ERS852392_02081</name>
</gene>
<dbReference type="RefSeq" id="WP_055302208.1">
    <property type="nucleotide sequence ID" value="NZ_CYYR01000014.1"/>
</dbReference>
<dbReference type="EMBL" id="CYYR01000014">
    <property type="protein sequence ID" value="CUO07363.1"/>
    <property type="molecule type" value="Genomic_DNA"/>
</dbReference>
<evidence type="ECO:0000313" key="1">
    <source>
        <dbReference type="EMBL" id="CUO07363.1"/>
    </source>
</evidence>